<feature type="region of interest" description="Disordered" evidence="1">
    <location>
        <begin position="32"/>
        <end position="52"/>
    </location>
</feature>
<evidence type="ECO:0000256" key="1">
    <source>
        <dbReference type="SAM" id="MobiDB-lite"/>
    </source>
</evidence>
<evidence type="ECO:0000313" key="4">
    <source>
        <dbReference type="Proteomes" id="UP000828924"/>
    </source>
</evidence>
<reference evidence="3 4" key="1">
    <citation type="submission" date="2021-03" db="EMBL/GenBank/DDBJ databases">
        <title>Complete genome of Streptomyces formicae strain 1H-GS9 (DSM 100524).</title>
        <authorList>
            <person name="Atanasov K.E."/>
            <person name="Altabella T."/>
            <person name="Ferrer A."/>
        </authorList>
    </citation>
    <scope>NUCLEOTIDE SEQUENCE [LARGE SCALE GENOMIC DNA]</scope>
    <source>
        <strain evidence="3 4">1H-GS9</strain>
    </source>
</reference>
<evidence type="ECO:0008006" key="5">
    <source>
        <dbReference type="Google" id="ProtNLM"/>
    </source>
</evidence>
<dbReference type="Proteomes" id="UP000828924">
    <property type="component" value="Chromosome"/>
</dbReference>
<protein>
    <recommendedName>
        <fullName evidence="5">Lipoprotein</fullName>
    </recommendedName>
</protein>
<organism evidence="3 4">
    <name type="scientific">Streptomyces formicae</name>
    <dbReference type="NCBI Taxonomy" id="1616117"/>
    <lineage>
        <taxon>Bacteria</taxon>
        <taxon>Bacillati</taxon>
        <taxon>Actinomycetota</taxon>
        <taxon>Actinomycetes</taxon>
        <taxon>Kitasatosporales</taxon>
        <taxon>Streptomycetaceae</taxon>
        <taxon>Streptomyces</taxon>
    </lineage>
</organism>
<keyword evidence="2" id="KW-0732">Signal</keyword>
<feature type="signal peptide" evidence="2">
    <location>
        <begin position="1"/>
        <end position="31"/>
    </location>
</feature>
<gene>
    <name evidence="3" type="ORF">J4032_17075</name>
</gene>
<evidence type="ECO:0000256" key="2">
    <source>
        <dbReference type="SAM" id="SignalP"/>
    </source>
</evidence>
<dbReference type="EMBL" id="CP071872">
    <property type="protein sequence ID" value="UNM12999.1"/>
    <property type="molecule type" value="Genomic_DNA"/>
</dbReference>
<accession>A0ABY3WNF4</accession>
<feature type="chain" id="PRO_5046760881" description="Lipoprotein" evidence="2">
    <location>
        <begin position="32"/>
        <end position="316"/>
    </location>
</feature>
<evidence type="ECO:0000313" key="3">
    <source>
        <dbReference type="EMBL" id="UNM12999.1"/>
    </source>
</evidence>
<keyword evidence="4" id="KW-1185">Reference proteome</keyword>
<dbReference type="RefSeq" id="WP_242331711.1">
    <property type="nucleotide sequence ID" value="NZ_CP071872.1"/>
</dbReference>
<proteinExistence type="predicted"/>
<name>A0ABY3WNF4_9ACTN</name>
<sequence length="316" mass="33552">MGANLRTLRLSVLASGVAVGLAAMPVATAFADSQPTSQTQTRIQGQSQEQQDNGDLAVQQEQDVQSVQNGTWGAAQTVTLGNGATATVQNRGGMFVAIIKVNGKEIATLSSTHPTLTDGGYVYELNADNGRIGLIKLQDKEPALLGGWVSQGIVQLGRGWSAKVDVNPSARSAKAELYLQKALRGSLHTYVRNASIKLDGITFALTSDGRVTRSGMDGGGQGAKRVFVRWYKNLGGSASDAKVYKVKNGFDAEMWAKDRATGRYVKWGTIQQRGNKAAYSRHNGALFVLTSGGSMKGWKVRVAPHVGVVTNIGFPA</sequence>